<evidence type="ECO:0000313" key="2">
    <source>
        <dbReference type="Proteomes" id="UP000188268"/>
    </source>
</evidence>
<dbReference type="Proteomes" id="UP000188268">
    <property type="component" value="Unassembled WGS sequence"/>
</dbReference>
<accession>A0A1R3JPD9</accession>
<comment type="caution">
    <text evidence="1">The sequence shown here is derived from an EMBL/GenBank/DDBJ whole genome shotgun (WGS) entry which is preliminary data.</text>
</comment>
<sequence length="44" mass="4983">MIVRPLLSPPPHATWLSDRRVTTRLFKSSVEVRKEMCGGARSES</sequence>
<reference evidence="1 2" key="1">
    <citation type="submission" date="2013-09" db="EMBL/GenBank/DDBJ databases">
        <title>Corchorus capsularis genome sequencing.</title>
        <authorList>
            <person name="Alam M."/>
            <person name="Haque M.S."/>
            <person name="Islam M.S."/>
            <person name="Emdad E.M."/>
            <person name="Islam M.M."/>
            <person name="Ahmed B."/>
            <person name="Halim A."/>
            <person name="Hossen Q.M.M."/>
            <person name="Hossain M.Z."/>
            <person name="Ahmed R."/>
            <person name="Khan M.M."/>
            <person name="Islam R."/>
            <person name="Rashid M.M."/>
            <person name="Khan S.A."/>
            <person name="Rahman M.S."/>
            <person name="Alam M."/>
        </authorList>
    </citation>
    <scope>NUCLEOTIDE SEQUENCE [LARGE SCALE GENOMIC DNA]</scope>
    <source>
        <strain evidence="2">cv. CVL-1</strain>
        <tissue evidence="1">Whole seedling</tissue>
    </source>
</reference>
<proteinExistence type="predicted"/>
<organism evidence="1 2">
    <name type="scientific">Corchorus capsularis</name>
    <name type="common">Jute</name>
    <dbReference type="NCBI Taxonomy" id="210143"/>
    <lineage>
        <taxon>Eukaryota</taxon>
        <taxon>Viridiplantae</taxon>
        <taxon>Streptophyta</taxon>
        <taxon>Embryophyta</taxon>
        <taxon>Tracheophyta</taxon>
        <taxon>Spermatophyta</taxon>
        <taxon>Magnoliopsida</taxon>
        <taxon>eudicotyledons</taxon>
        <taxon>Gunneridae</taxon>
        <taxon>Pentapetalae</taxon>
        <taxon>rosids</taxon>
        <taxon>malvids</taxon>
        <taxon>Malvales</taxon>
        <taxon>Malvaceae</taxon>
        <taxon>Grewioideae</taxon>
        <taxon>Apeibeae</taxon>
        <taxon>Corchorus</taxon>
    </lineage>
</organism>
<dbReference type="AlphaFoldDB" id="A0A1R3JPD9"/>
<dbReference type="Gramene" id="OMO96695">
    <property type="protein sequence ID" value="OMO96695"/>
    <property type="gene ID" value="CCACVL1_04833"/>
</dbReference>
<evidence type="ECO:0000313" key="1">
    <source>
        <dbReference type="EMBL" id="OMO96695.1"/>
    </source>
</evidence>
<protein>
    <submittedName>
        <fullName evidence="1">Uncharacterized protein</fullName>
    </submittedName>
</protein>
<gene>
    <name evidence="1" type="ORF">CCACVL1_04833</name>
</gene>
<keyword evidence="2" id="KW-1185">Reference proteome</keyword>
<dbReference type="EMBL" id="AWWV01007378">
    <property type="protein sequence ID" value="OMO96695.1"/>
    <property type="molecule type" value="Genomic_DNA"/>
</dbReference>
<name>A0A1R3JPD9_COCAP</name>